<accession>A0A5B8UF45</accession>
<name>A0A5B8UF45_9BACT</name>
<dbReference type="RefSeq" id="WP_146783101.1">
    <property type="nucleotide sequence ID" value="NZ_BAABIO010000006.1"/>
</dbReference>
<evidence type="ECO:0000313" key="4">
    <source>
        <dbReference type="Proteomes" id="UP000321204"/>
    </source>
</evidence>
<dbReference type="KEGG" id="fgg:FSB75_03960"/>
<dbReference type="SMART" id="SM00754">
    <property type="entry name" value="CHRD"/>
    <property type="match status" value="1"/>
</dbReference>
<dbReference type="InterPro" id="IPR010895">
    <property type="entry name" value="CHRD"/>
</dbReference>
<keyword evidence="1" id="KW-0732">Signal</keyword>
<keyword evidence="4" id="KW-1185">Reference proteome</keyword>
<dbReference type="PROSITE" id="PS50933">
    <property type="entry name" value="CHRD"/>
    <property type="match status" value="1"/>
</dbReference>
<dbReference type="Pfam" id="PF07452">
    <property type="entry name" value="CHRD"/>
    <property type="match status" value="1"/>
</dbReference>
<dbReference type="EMBL" id="CP042433">
    <property type="protein sequence ID" value="QEC55093.1"/>
    <property type="molecule type" value="Genomic_DNA"/>
</dbReference>
<gene>
    <name evidence="3" type="ORF">FSB75_03960</name>
</gene>
<evidence type="ECO:0000256" key="1">
    <source>
        <dbReference type="SAM" id="SignalP"/>
    </source>
</evidence>
<evidence type="ECO:0000313" key="3">
    <source>
        <dbReference type="EMBL" id="QEC55093.1"/>
    </source>
</evidence>
<dbReference type="AlphaFoldDB" id="A0A5B8UF45"/>
<protein>
    <submittedName>
        <fullName evidence="3">CHRD domain-containing protein</fullName>
    </submittedName>
</protein>
<proteinExistence type="predicted"/>
<feature type="signal peptide" evidence="1">
    <location>
        <begin position="1"/>
        <end position="23"/>
    </location>
</feature>
<feature type="chain" id="PRO_5022794359" evidence="1">
    <location>
        <begin position="24"/>
        <end position="160"/>
    </location>
</feature>
<dbReference type="PROSITE" id="PS51257">
    <property type="entry name" value="PROKAR_LIPOPROTEIN"/>
    <property type="match status" value="1"/>
</dbReference>
<reference evidence="3 4" key="1">
    <citation type="journal article" date="2015" name="Int. J. Syst. Evol. Microbiol.">
        <title>Flavisolibacter ginsenosidimutans sp. nov., with ginsenoside-converting activity isolated from soil used for cultivating ginseng.</title>
        <authorList>
            <person name="Zhao Y."/>
            <person name="Liu Q."/>
            <person name="Kang M.S."/>
            <person name="Jin F."/>
            <person name="Yu H."/>
            <person name="Im W.T."/>
        </authorList>
    </citation>
    <scope>NUCLEOTIDE SEQUENCE [LARGE SCALE GENOMIC DNA]</scope>
    <source>
        <strain evidence="3 4">Gsoil 636</strain>
    </source>
</reference>
<organism evidence="3 4">
    <name type="scientific">Flavisolibacter ginsenosidimutans</name>
    <dbReference type="NCBI Taxonomy" id="661481"/>
    <lineage>
        <taxon>Bacteria</taxon>
        <taxon>Pseudomonadati</taxon>
        <taxon>Bacteroidota</taxon>
        <taxon>Chitinophagia</taxon>
        <taxon>Chitinophagales</taxon>
        <taxon>Chitinophagaceae</taxon>
        <taxon>Flavisolibacter</taxon>
    </lineage>
</organism>
<sequence length="160" mass="16811">MISTLKRMAAGIFFLTLAFYACKKDTETVTNTVKDPVYFLRGNATGAQEAPNKVTTTATGTLAGRYNKDSNTLSYTVTWTGLTGGNATAGHFHGPADPGVAAGVVLPFTGITSATSGTFSGTATLTDAQETDLLNGMWYFNIHDATYPGGEIRGQVVLTQ</sequence>
<dbReference type="OrthoDB" id="571052at2"/>
<evidence type="ECO:0000259" key="2">
    <source>
        <dbReference type="PROSITE" id="PS50933"/>
    </source>
</evidence>
<dbReference type="Proteomes" id="UP000321204">
    <property type="component" value="Chromosome"/>
</dbReference>
<feature type="domain" description="CHRD" evidence="2">
    <location>
        <begin position="32"/>
        <end position="160"/>
    </location>
</feature>